<feature type="compositionally biased region" description="Low complexity" evidence="1">
    <location>
        <begin position="166"/>
        <end position="177"/>
    </location>
</feature>
<protein>
    <submittedName>
        <fullName evidence="2">Uncharacterized protein</fullName>
    </submittedName>
</protein>
<organism evidence="2 3">
    <name type="scientific">Setomelanomma holmii</name>
    <dbReference type="NCBI Taxonomy" id="210430"/>
    <lineage>
        <taxon>Eukaryota</taxon>
        <taxon>Fungi</taxon>
        <taxon>Dikarya</taxon>
        <taxon>Ascomycota</taxon>
        <taxon>Pezizomycotina</taxon>
        <taxon>Dothideomycetes</taxon>
        <taxon>Pleosporomycetidae</taxon>
        <taxon>Pleosporales</taxon>
        <taxon>Pleosporineae</taxon>
        <taxon>Phaeosphaeriaceae</taxon>
        <taxon>Setomelanomma</taxon>
    </lineage>
</organism>
<name>A0A9P4LSF0_9PLEO</name>
<reference evidence="2" key="1">
    <citation type="journal article" date="2020" name="Stud. Mycol.">
        <title>101 Dothideomycetes genomes: a test case for predicting lifestyles and emergence of pathogens.</title>
        <authorList>
            <person name="Haridas S."/>
            <person name="Albert R."/>
            <person name="Binder M."/>
            <person name="Bloem J."/>
            <person name="Labutti K."/>
            <person name="Salamov A."/>
            <person name="Andreopoulos B."/>
            <person name="Baker S."/>
            <person name="Barry K."/>
            <person name="Bills G."/>
            <person name="Bluhm B."/>
            <person name="Cannon C."/>
            <person name="Castanera R."/>
            <person name="Culley D."/>
            <person name="Daum C."/>
            <person name="Ezra D."/>
            <person name="Gonzalez J."/>
            <person name="Henrissat B."/>
            <person name="Kuo A."/>
            <person name="Liang C."/>
            <person name="Lipzen A."/>
            <person name="Lutzoni F."/>
            <person name="Magnuson J."/>
            <person name="Mondo S."/>
            <person name="Nolan M."/>
            <person name="Ohm R."/>
            <person name="Pangilinan J."/>
            <person name="Park H.-J."/>
            <person name="Ramirez L."/>
            <person name="Alfaro M."/>
            <person name="Sun H."/>
            <person name="Tritt A."/>
            <person name="Yoshinaga Y."/>
            <person name="Zwiers L.-H."/>
            <person name="Turgeon B."/>
            <person name="Goodwin S."/>
            <person name="Spatafora J."/>
            <person name="Crous P."/>
            <person name="Grigoriev I."/>
        </authorList>
    </citation>
    <scope>NUCLEOTIDE SEQUENCE</scope>
    <source>
        <strain evidence="2">CBS 110217</strain>
    </source>
</reference>
<evidence type="ECO:0000256" key="1">
    <source>
        <dbReference type="SAM" id="MobiDB-lite"/>
    </source>
</evidence>
<feature type="region of interest" description="Disordered" evidence="1">
    <location>
        <begin position="1"/>
        <end position="20"/>
    </location>
</feature>
<gene>
    <name evidence="2" type="ORF">EK21DRAFT_108819</name>
</gene>
<feature type="region of interest" description="Disordered" evidence="1">
    <location>
        <begin position="72"/>
        <end position="204"/>
    </location>
</feature>
<sequence length="204" mass="21126">MVHRRTNALPNRWGRTTEGEAPFDAETGFTVWELSARAAARVNLVPSGKGFQPFQWPYDEIVAEERARVDLHEPLPGEENIFEDIEEEFVGQDPSPFDRPESVGGSGSPPSSGFPGGRRGHQATGSTSSVGGAPSTPSRRGEGMTSSPLHPASGSGGPGSGGRGSGSSQRGRGTASSPRQDPNSPLSPSAGKGRGHGAGQNSPN</sequence>
<accession>A0A9P4LSF0</accession>
<dbReference type="AlphaFoldDB" id="A0A9P4LSF0"/>
<keyword evidence="3" id="KW-1185">Reference proteome</keyword>
<dbReference type="EMBL" id="ML978165">
    <property type="protein sequence ID" value="KAF2033689.1"/>
    <property type="molecule type" value="Genomic_DNA"/>
</dbReference>
<evidence type="ECO:0000313" key="2">
    <source>
        <dbReference type="EMBL" id="KAF2033689.1"/>
    </source>
</evidence>
<feature type="compositionally biased region" description="Polar residues" evidence="1">
    <location>
        <begin position="123"/>
        <end position="138"/>
    </location>
</feature>
<proteinExistence type="predicted"/>
<feature type="compositionally biased region" description="Acidic residues" evidence="1">
    <location>
        <begin position="80"/>
        <end position="90"/>
    </location>
</feature>
<comment type="caution">
    <text evidence="2">The sequence shown here is derived from an EMBL/GenBank/DDBJ whole genome shotgun (WGS) entry which is preliminary data.</text>
</comment>
<dbReference type="OrthoDB" id="3797212at2759"/>
<feature type="compositionally biased region" description="Polar residues" evidence="1">
    <location>
        <begin position="178"/>
        <end position="187"/>
    </location>
</feature>
<evidence type="ECO:0000313" key="3">
    <source>
        <dbReference type="Proteomes" id="UP000799777"/>
    </source>
</evidence>
<feature type="compositionally biased region" description="Gly residues" evidence="1">
    <location>
        <begin position="154"/>
        <end position="165"/>
    </location>
</feature>
<dbReference type="Proteomes" id="UP000799777">
    <property type="component" value="Unassembled WGS sequence"/>
</dbReference>